<feature type="compositionally biased region" description="Polar residues" evidence="2">
    <location>
        <begin position="1"/>
        <end position="10"/>
    </location>
</feature>
<reference evidence="5" key="1">
    <citation type="submission" date="2025-08" db="UniProtKB">
        <authorList>
            <consortium name="RefSeq"/>
        </authorList>
    </citation>
    <scope>IDENTIFICATION</scope>
</reference>
<evidence type="ECO:0000313" key="5">
    <source>
        <dbReference type="RefSeq" id="XP_025051482.1"/>
    </source>
</evidence>
<proteinExistence type="predicted"/>
<dbReference type="InterPro" id="IPR050916">
    <property type="entry name" value="SCAN-C2H2_zinc_finger"/>
</dbReference>
<organism evidence="4 5">
    <name type="scientific">Alligator sinensis</name>
    <name type="common">Chinese alligator</name>
    <dbReference type="NCBI Taxonomy" id="38654"/>
    <lineage>
        <taxon>Eukaryota</taxon>
        <taxon>Metazoa</taxon>
        <taxon>Chordata</taxon>
        <taxon>Craniata</taxon>
        <taxon>Vertebrata</taxon>
        <taxon>Euteleostomi</taxon>
        <taxon>Archelosauria</taxon>
        <taxon>Archosauria</taxon>
        <taxon>Crocodylia</taxon>
        <taxon>Alligatoridae</taxon>
        <taxon>Alligatorinae</taxon>
        <taxon>Alligator</taxon>
    </lineage>
</organism>
<dbReference type="PANTHER" id="PTHR45935">
    <property type="entry name" value="PROTEIN ZBED8-RELATED"/>
    <property type="match status" value="1"/>
</dbReference>
<keyword evidence="4" id="KW-1185">Reference proteome</keyword>
<dbReference type="SUPFAM" id="SSF47353">
    <property type="entry name" value="Retrovirus capsid dimerization domain-like"/>
    <property type="match status" value="1"/>
</dbReference>
<dbReference type="CDD" id="cd07936">
    <property type="entry name" value="SCAN"/>
    <property type="match status" value="1"/>
</dbReference>
<evidence type="ECO:0000256" key="1">
    <source>
        <dbReference type="ARBA" id="ARBA00023242"/>
    </source>
</evidence>
<evidence type="ECO:0000256" key="2">
    <source>
        <dbReference type="SAM" id="MobiDB-lite"/>
    </source>
</evidence>
<sequence>MQGQEMNQAVQPPCQPEIPPETPPPAPRHDLPTPETWRQRFRAVHCLEAKGLQEVFSRLRELAQRWLEPQHHSKEQMLELGVLEQFLAILPREMESWQWGHGVETCAEAATLAEGFLVGQEEDETLQWKSFHAGHGCCSPHPNVLGGWARHTDRRLEESGEIENLGPWDKSSDIPREDAPPPREPVSVHWPRSPVPASPLSPIRGWCRCRGNETPQWPPAGSGAANPGLCPAAESPGTEETGEVSADNSCSGWCPRRGPSPGAGSDVV</sequence>
<dbReference type="SMART" id="SM00431">
    <property type="entry name" value="SCAN"/>
    <property type="match status" value="1"/>
</dbReference>
<dbReference type="GeneID" id="112548918"/>
<feature type="compositionally biased region" description="Basic and acidic residues" evidence="2">
    <location>
        <begin position="170"/>
        <end position="181"/>
    </location>
</feature>
<feature type="region of interest" description="Disordered" evidence="2">
    <location>
        <begin position="212"/>
        <end position="268"/>
    </location>
</feature>
<protein>
    <submittedName>
        <fullName evidence="5">Zinc finger protein 232-like</fullName>
    </submittedName>
</protein>
<dbReference type="Gene3D" id="1.10.4020.10">
    <property type="entry name" value="DNA breaking-rejoining enzymes"/>
    <property type="match status" value="1"/>
</dbReference>
<evidence type="ECO:0000259" key="3">
    <source>
        <dbReference type="PROSITE" id="PS50804"/>
    </source>
</evidence>
<dbReference type="InterPro" id="IPR038269">
    <property type="entry name" value="SCAN_sf"/>
</dbReference>
<name>A0A3Q0FW44_ALLSI</name>
<dbReference type="AlphaFoldDB" id="A0A3Q0FW44"/>
<feature type="region of interest" description="Disordered" evidence="2">
    <location>
        <begin position="1"/>
        <end position="33"/>
    </location>
</feature>
<evidence type="ECO:0000313" key="4">
    <source>
        <dbReference type="Proteomes" id="UP000189705"/>
    </source>
</evidence>
<feature type="region of interest" description="Disordered" evidence="2">
    <location>
        <begin position="158"/>
        <end position="193"/>
    </location>
</feature>
<dbReference type="Proteomes" id="UP000189705">
    <property type="component" value="Unplaced"/>
</dbReference>
<dbReference type="InterPro" id="IPR003309">
    <property type="entry name" value="SCAN_dom"/>
</dbReference>
<dbReference type="PANTHER" id="PTHR45935:SF15">
    <property type="entry name" value="SCAN BOX DOMAIN-CONTAINING PROTEIN"/>
    <property type="match status" value="1"/>
</dbReference>
<dbReference type="Pfam" id="PF02023">
    <property type="entry name" value="SCAN"/>
    <property type="match status" value="1"/>
</dbReference>
<feature type="compositionally biased region" description="Pro residues" evidence="2">
    <location>
        <begin position="13"/>
        <end position="26"/>
    </location>
</feature>
<dbReference type="InParanoid" id="A0A3Q0FW44"/>
<accession>A0A3Q0FW44</accession>
<gene>
    <name evidence="5" type="primary">LOC112548918</name>
</gene>
<dbReference type="RefSeq" id="XP_025051482.1">
    <property type="nucleotide sequence ID" value="XM_025195697.1"/>
</dbReference>
<dbReference type="KEGG" id="asn:112548918"/>
<keyword evidence="1" id="KW-0539">Nucleus</keyword>
<dbReference type="PROSITE" id="PS50804">
    <property type="entry name" value="SCAN_BOX"/>
    <property type="match status" value="1"/>
</dbReference>
<feature type="domain" description="SCAN box" evidence="3">
    <location>
        <begin position="38"/>
        <end position="116"/>
    </location>
</feature>